<evidence type="ECO:0000313" key="3">
    <source>
        <dbReference type="Proteomes" id="UP000652013"/>
    </source>
</evidence>
<proteinExistence type="predicted"/>
<feature type="chain" id="PRO_5035307742" evidence="1">
    <location>
        <begin position="34"/>
        <end position="1066"/>
    </location>
</feature>
<evidence type="ECO:0000313" key="2">
    <source>
        <dbReference type="EMBL" id="GIJ00688.1"/>
    </source>
</evidence>
<organism evidence="2 3">
    <name type="scientific">Spirilliplanes yamanashiensis</name>
    <dbReference type="NCBI Taxonomy" id="42233"/>
    <lineage>
        <taxon>Bacteria</taxon>
        <taxon>Bacillati</taxon>
        <taxon>Actinomycetota</taxon>
        <taxon>Actinomycetes</taxon>
        <taxon>Micromonosporales</taxon>
        <taxon>Micromonosporaceae</taxon>
        <taxon>Spirilliplanes</taxon>
    </lineage>
</organism>
<dbReference type="EMBL" id="BOOY01000001">
    <property type="protein sequence ID" value="GIJ00688.1"/>
    <property type="molecule type" value="Genomic_DNA"/>
</dbReference>
<evidence type="ECO:0000256" key="1">
    <source>
        <dbReference type="SAM" id="SignalP"/>
    </source>
</evidence>
<gene>
    <name evidence="2" type="ORF">Sya03_00400</name>
</gene>
<name>A0A8J4DGH9_9ACTN</name>
<reference evidence="2" key="1">
    <citation type="submission" date="2021-01" db="EMBL/GenBank/DDBJ databases">
        <title>Whole genome shotgun sequence of Spirilliplanes yamanashiensis NBRC 15828.</title>
        <authorList>
            <person name="Komaki H."/>
            <person name="Tamura T."/>
        </authorList>
    </citation>
    <scope>NUCLEOTIDE SEQUENCE</scope>
    <source>
        <strain evidence="2">NBRC 15828</strain>
    </source>
</reference>
<accession>A0A8J4DGH9</accession>
<keyword evidence="3" id="KW-1185">Reference proteome</keyword>
<comment type="caution">
    <text evidence="2">The sequence shown here is derived from an EMBL/GenBank/DDBJ whole genome shotgun (WGS) entry which is preliminary data.</text>
</comment>
<feature type="signal peptide" evidence="1">
    <location>
        <begin position="1"/>
        <end position="33"/>
    </location>
</feature>
<dbReference type="RefSeq" id="WP_203936032.1">
    <property type="nucleotide sequence ID" value="NZ_BAAAGJ010000024.1"/>
</dbReference>
<keyword evidence="1" id="KW-0732">Signal</keyword>
<protein>
    <submittedName>
        <fullName evidence="2">Uncharacterized protein</fullName>
    </submittedName>
</protein>
<dbReference type="Proteomes" id="UP000652013">
    <property type="component" value="Unassembled WGS sequence"/>
</dbReference>
<sequence length="1066" mass="115360">MRKPFSRARRMSAVLAGGLVLAIASGYLTPAQAADPVPLSEAEIADVLFGAAVRLKDSGPAYHRSVVLTAELLDWRAANPAADQPAVAAHMAAVAGGLDAALTETDRALPGAELLGRQLQVLYTVPGAVVTGERTTGLLDVATAKDLAAGVDSIDQRLSGAQQRYALDIAYADAQQSTWLALRKKVGADADTSVATTWKNELGKPTAAEPAGADPKWTFEDFASDALQLSKLVDVKELKKAADEGSEEFWTELREQFEALQTKLTGEQSKLTRAIEDLLSRAGVPGKPGERGPTPAQIAQAKKDLQERQEIIDGAKAGLDAIVWIAERVDEGFAKRLAVFTETVYQLATALNKLYTAIATLAVSTGMGAATFGYIGAIIGAVIGLAQIIFSWGSGDDAAAKNEQHEQLLRAMANGFRGVQQSFETLYEAMNDRFDRVDAGLSRIYRDMMSHFQTVISLLHDVRADVRRVHTDLLALESKVQAFNFQLISQVSDANKTEFLNAANLYVDYEFQNNTPLPNYESGGNDYVTGVNRFDTTATSTARNANFTWADLTSSEFDAAVDAHGPLGAVDYLAVRAAAYGLTVPRSASRVPNADLWAAAARAYTLTAAQNPRFAAIESSARADRILAAGRQIRDTAAAFSTPVGPPASGAWTATNPLYTGLLAENDRLRAAFAESLPDLEEQVMVPDRRIRLWSGQPMGASGPPPAEMQPVDVDKMSVNPTDGAVNKLRAVPAQATRCSDNSRPTKVPDAVTGRNLPRPLLLGLYADASYSYRVCWTNPRWSAAFNEKRREFIGGGNGHPPAIVWHHSRHSYLIADFQEWVDVTGQGRVLGRATTTKRKVLLCSWDSRDEFEPVPDDCPANGGNAADKVATLSLGTFESTTSTATAGIEEARALLDRRRAAYYTLVANRLRTNALPSARALDSSMRRLQAYTAVGFPRALENDEMLRALLHGGHGLPNNLSATPLLQAVFLQAAENARARKSGGVEQPLLDAPTGSCVPIERLYYEDDPVASCLLGEGRKRSDELRYRYEVHSKALHLRQEVQTLPLVDEAIRNLELVREHAARR</sequence>
<dbReference type="AlphaFoldDB" id="A0A8J4DGH9"/>